<organism evidence="1 2">
    <name type="scientific">Nonomuraea roseoviolacea subsp. carminata</name>
    <dbReference type="NCBI Taxonomy" id="160689"/>
    <lineage>
        <taxon>Bacteria</taxon>
        <taxon>Bacillati</taxon>
        <taxon>Actinomycetota</taxon>
        <taxon>Actinomycetes</taxon>
        <taxon>Streptosporangiales</taxon>
        <taxon>Streptosporangiaceae</taxon>
        <taxon>Nonomuraea</taxon>
    </lineage>
</organism>
<name>A0ABT1JXY9_9ACTN</name>
<comment type="caution">
    <text evidence="1">The sequence shown here is derived from an EMBL/GenBank/DDBJ whole genome shotgun (WGS) entry which is preliminary data.</text>
</comment>
<accession>A0ABT1JXY9</accession>
<gene>
    <name evidence="1" type="ORF">HD595_002740</name>
</gene>
<evidence type="ECO:0000313" key="1">
    <source>
        <dbReference type="EMBL" id="MCP2346618.1"/>
    </source>
</evidence>
<evidence type="ECO:0000313" key="2">
    <source>
        <dbReference type="Proteomes" id="UP001320766"/>
    </source>
</evidence>
<dbReference type="EMBL" id="JAMZEC010000001">
    <property type="protein sequence ID" value="MCP2346618.1"/>
    <property type="molecule type" value="Genomic_DNA"/>
</dbReference>
<dbReference type="Proteomes" id="UP001320766">
    <property type="component" value="Unassembled WGS sequence"/>
</dbReference>
<reference evidence="1 2" key="1">
    <citation type="submission" date="2022-06" db="EMBL/GenBank/DDBJ databases">
        <title>Sequencing the genomes of 1000 actinobacteria strains.</title>
        <authorList>
            <person name="Klenk H.-P."/>
        </authorList>
    </citation>
    <scope>NUCLEOTIDE SEQUENCE [LARGE SCALE GENOMIC DNA]</scope>
    <source>
        <strain evidence="1 2">DSM 44170</strain>
    </source>
</reference>
<sequence length="34" mass="3883">MSSRRSAVTVVCKDLALKYALSYWLKAEYRCAKA</sequence>
<keyword evidence="2" id="KW-1185">Reference proteome</keyword>
<proteinExistence type="predicted"/>
<protein>
    <submittedName>
        <fullName evidence="1">Uncharacterized protein</fullName>
    </submittedName>
</protein>